<reference evidence="8 9" key="1">
    <citation type="submission" date="2017-05" db="EMBL/GenBank/DDBJ databases">
        <title>Complete and WGS of Bordetella genogroups.</title>
        <authorList>
            <person name="Spilker T."/>
            <person name="Lipuma J."/>
        </authorList>
    </citation>
    <scope>NUCLEOTIDE SEQUENCE [LARGE SCALE GENOMIC DNA]</scope>
    <source>
        <strain evidence="8 9">AU9795</strain>
    </source>
</reference>
<sequence>MSAIDSPADPARPFARPVTLLLNIAHAIDHMFLLIFAAAVGTIAADFGFAQWEDLMPYGVAAFFLFGIGSWPAGRLGDLWGRRRMMLLFFFGIGGAALLCAFTQNAWQLAGALALVGLFAAIYHPVGIPMIVQHAPNPGAVIGVNGLAGNLGVAVAALVTGLLVQAFGWRAAFAVPGLFSIVCGLVFMRVCPDETEPPSRRKSRAAVTLPPQALARAFAVMTAAAVTGSLLFNFTTNGNAQLLDERLRGVVEDPVWLGALLAGIYVAASLTQIVVGRLIDRVSLKPLYLSIALAQIPLLLWAAWAQGWALYLALLGAMVFIFGAIPFTDAMIVRYVDDRSRSRVAGMRLTVSFGVSSLAVWLLGPVVKQAGFNTLLLVMAVIAACTAAMVTLLPDERTAAAAPALEPDAR</sequence>
<keyword evidence="2" id="KW-1003">Cell membrane</keyword>
<proteinExistence type="predicted"/>
<feature type="transmembrane region" description="Helical" evidence="6">
    <location>
        <begin position="110"/>
        <end position="132"/>
    </location>
</feature>
<keyword evidence="3 6" id="KW-0812">Transmembrane</keyword>
<dbReference type="PANTHER" id="PTHR43124:SF3">
    <property type="entry name" value="CHLORAMPHENICOL EFFLUX PUMP RV0191"/>
    <property type="match status" value="1"/>
</dbReference>
<dbReference type="PROSITE" id="PS50850">
    <property type="entry name" value="MFS"/>
    <property type="match status" value="1"/>
</dbReference>
<dbReference type="Pfam" id="PF07690">
    <property type="entry name" value="MFS_1"/>
    <property type="match status" value="2"/>
</dbReference>
<gene>
    <name evidence="8" type="ORF">CAL27_06695</name>
</gene>
<dbReference type="InterPro" id="IPR011701">
    <property type="entry name" value="MFS"/>
</dbReference>
<feature type="domain" description="Major facilitator superfamily (MFS) profile" evidence="7">
    <location>
        <begin position="18"/>
        <end position="398"/>
    </location>
</feature>
<evidence type="ECO:0000313" key="9">
    <source>
        <dbReference type="Proteomes" id="UP000216354"/>
    </source>
</evidence>
<dbReference type="RefSeq" id="WP_255032091.1">
    <property type="nucleotide sequence ID" value="NZ_NEVR01000001.1"/>
</dbReference>
<dbReference type="InterPro" id="IPR020846">
    <property type="entry name" value="MFS_dom"/>
</dbReference>
<evidence type="ECO:0000256" key="3">
    <source>
        <dbReference type="ARBA" id="ARBA00022692"/>
    </source>
</evidence>
<evidence type="ECO:0000256" key="2">
    <source>
        <dbReference type="ARBA" id="ARBA00022475"/>
    </source>
</evidence>
<feature type="transmembrane region" description="Helical" evidence="6">
    <location>
        <begin position="370"/>
        <end position="393"/>
    </location>
</feature>
<evidence type="ECO:0000259" key="7">
    <source>
        <dbReference type="PROSITE" id="PS50850"/>
    </source>
</evidence>
<name>A0ABX4F9X5_9BORD</name>
<dbReference type="Gene3D" id="1.20.1250.20">
    <property type="entry name" value="MFS general substrate transporter like domains"/>
    <property type="match status" value="1"/>
</dbReference>
<evidence type="ECO:0000256" key="4">
    <source>
        <dbReference type="ARBA" id="ARBA00022989"/>
    </source>
</evidence>
<dbReference type="SUPFAM" id="SSF103473">
    <property type="entry name" value="MFS general substrate transporter"/>
    <property type="match status" value="1"/>
</dbReference>
<feature type="transmembrane region" description="Helical" evidence="6">
    <location>
        <begin position="144"/>
        <end position="167"/>
    </location>
</feature>
<dbReference type="Proteomes" id="UP000216354">
    <property type="component" value="Unassembled WGS sequence"/>
</dbReference>
<feature type="transmembrane region" description="Helical" evidence="6">
    <location>
        <begin position="20"/>
        <end position="43"/>
    </location>
</feature>
<comment type="subcellular location">
    <subcellularLocation>
        <location evidence="1">Cell membrane</location>
        <topology evidence="1">Multi-pass membrane protein</topology>
    </subcellularLocation>
</comment>
<feature type="transmembrane region" description="Helical" evidence="6">
    <location>
        <begin position="213"/>
        <end position="235"/>
    </location>
</feature>
<comment type="caution">
    <text evidence="8">The sequence shown here is derived from an EMBL/GenBank/DDBJ whole genome shotgun (WGS) entry which is preliminary data.</text>
</comment>
<dbReference type="InterPro" id="IPR050189">
    <property type="entry name" value="MFS_Efflux_Transporters"/>
</dbReference>
<evidence type="ECO:0000256" key="6">
    <source>
        <dbReference type="SAM" id="Phobius"/>
    </source>
</evidence>
<keyword evidence="9" id="KW-1185">Reference proteome</keyword>
<evidence type="ECO:0000313" key="8">
    <source>
        <dbReference type="EMBL" id="OZI69126.1"/>
    </source>
</evidence>
<feature type="transmembrane region" description="Helical" evidence="6">
    <location>
        <begin position="55"/>
        <end position="73"/>
    </location>
</feature>
<evidence type="ECO:0000256" key="1">
    <source>
        <dbReference type="ARBA" id="ARBA00004651"/>
    </source>
</evidence>
<feature type="transmembrane region" description="Helical" evidence="6">
    <location>
        <begin position="255"/>
        <end position="275"/>
    </location>
</feature>
<dbReference type="InterPro" id="IPR036259">
    <property type="entry name" value="MFS_trans_sf"/>
</dbReference>
<keyword evidence="4 6" id="KW-1133">Transmembrane helix</keyword>
<feature type="transmembrane region" description="Helical" evidence="6">
    <location>
        <begin position="85"/>
        <end position="104"/>
    </location>
</feature>
<feature type="transmembrane region" description="Helical" evidence="6">
    <location>
        <begin position="287"/>
        <end position="304"/>
    </location>
</feature>
<protein>
    <submittedName>
        <fullName evidence="8">MFS transporter</fullName>
    </submittedName>
</protein>
<evidence type="ECO:0000256" key="5">
    <source>
        <dbReference type="ARBA" id="ARBA00023136"/>
    </source>
</evidence>
<keyword evidence="5 6" id="KW-0472">Membrane</keyword>
<organism evidence="8 9">
    <name type="scientific">Bordetella genomosp. 1</name>
    <dbReference type="NCBI Taxonomy" id="1395607"/>
    <lineage>
        <taxon>Bacteria</taxon>
        <taxon>Pseudomonadati</taxon>
        <taxon>Pseudomonadota</taxon>
        <taxon>Betaproteobacteria</taxon>
        <taxon>Burkholderiales</taxon>
        <taxon>Alcaligenaceae</taxon>
        <taxon>Bordetella</taxon>
    </lineage>
</organism>
<accession>A0ABX4F9X5</accession>
<dbReference type="EMBL" id="NEVR01000001">
    <property type="protein sequence ID" value="OZI69126.1"/>
    <property type="molecule type" value="Genomic_DNA"/>
</dbReference>
<feature type="transmembrane region" description="Helical" evidence="6">
    <location>
        <begin position="310"/>
        <end position="333"/>
    </location>
</feature>
<feature type="transmembrane region" description="Helical" evidence="6">
    <location>
        <begin position="173"/>
        <end position="192"/>
    </location>
</feature>
<dbReference type="PANTHER" id="PTHR43124">
    <property type="entry name" value="PURINE EFFLUX PUMP PBUE"/>
    <property type="match status" value="1"/>
</dbReference>
<feature type="transmembrane region" description="Helical" evidence="6">
    <location>
        <begin position="345"/>
        <end position="364"/>
    </location>
</feature>